<evidence type="ECO:0000256" key="2">
    <source>
        <dbReference type="SAM" id="SignalP"/>
    </source>
</evidence>
<feature type="signal peptide" evidence="2">
    <location>
        <begin position="1"/>
        <end position="29"/>
    </location>
</feature>
<dbReference type="RefSeq" id="WP_350402355.1">
    <property type="nucleotide sequence ID" value="NZ_JBELOE010000236.1"/>
</dbReference>
<organism evidence="3 4">
    <name type="scientific">Catenovulum sediminis</name>
    <dbReference type="NCBI Taxonomy" id="1740262"/>
    <lineage>
        <taxon>Bacteria</taxon>
        <taxon>Pseudomonadati</taxon>
        <taxon>Pseudomonadota</taxon>
        <taxon>Gammaproteobacteria</taxon>
        <taxon>Alteromonadales</taxon>
        <taxon>Alteromonadaceae</taxon>
        <taxon>Catenovulum</taxon>
    </lineage>
</organism>
<feature type="chain" id="PRO_5046474877" description="PEP-CTERM protein-sorting domain-containing protein" evidence="2">
    <location>
        <begin position="30"/>
        <end position="226"/>
    </location>
</feature>
<accession>A0ABV1RJG0</accession>
<proteinExistence type="predicted"/>
<feature type="transmembrane region" description="Helical" evidence="1">
    <location>
        <begin position="196"/>
        <end position="214"/>
    </location>
</feature>
<dbReference type="Proteomes" id="UP001467690">
    <property type="component" value="Unassembled WGS sequence"/>
</dbReference>
<protein>
    <recommendedName>
        <fullName evidence="5">PEP-CTERM protein-sorting domain-containing protein</fullName>
    </recommendedName>
</protein>
<gene>
    <name evidence="3" type="ORF">ABS311_13430</name>
</gene>
<keyword evidence="1" id="KW-1133">Transmembrane helix</keyword>
<comment type="caution">
    <text evidence="3">The sequence shown here is derived from an EMBL/GenBank/DDBJ whole genome shotgun (WGS) entry which is preliminary data.</text>
</comment>
<dbReference type="EMBL" id="JBELOE010000236">
    <property type="protein sequence ID" value="MER2492882.1"/>
    <property type="molecule type" value="Genomic_DNA"/>
</dbReference>
<keyword evidence="4" id="KW-1185">Reference proteome</keyword>
<evidence type="ECO:0000313" key="4">
    <source>
        <dbReference type="Proteomes" id="UP001467690"/>
    </source>
</evidence>
<reference evidence="3 4" key="1">
    <citation type="submission" date="2024-06" db="EMBL/GenBank/DDBJ databases">
        <authorList>
            <person name="Chen R.Y."/>
        </authorList>
    </citation>
    <scope>NUCLEOTIDE SEQUENCE [LARGE SCALE GENOMIC DNA]</scope>
    <source>
        <strain evidence="3 4">D2</strain>
    </source>
</reference>
<name>A0ABV1RJG0_9ALTE</name>
<keyword evidence="2" id="KW-0732">Signal</keyword>
<keyword evidence="1" id="KW-0472">Membrane</keyword>
<evidence type="ECO:0000256" key="1">
    <source>
        <dbReference type="SAM" id="Phobius"/>
    </source>
</evidence>
<keyword evidence="1" id="KW-0812">Transmembrane</keyword>
<evidence type="ECO:0000313" key="3">
    <source>
        <dbReference type="EMBL" id="MER2492882.1"/>
    </source>
</evidence>
<evidence type="ECO:0008006" key="5">
    <source>
        <dbReference type="Google" id="ProtNLM"/>
    </source>
</evidence>
<sequence>MVNMRRFKSSLAMPVLLLCGLMINKMANAGLINQDFSSGFSNWHGEVVVYNFTSDSDTLDFGDIAGSYPENFETSSNTVTLNTSFDIDNDYWSIVLFQDFTVDNITAGNNLTLALDVSYRLTDDVFDFVFVQLFDLDNNLSTIDLTAGGRFDLTAWSGANASIQFGVIDGDFDLFDSLTVANLSITETVADIPEPAALFIFIGGLILLVVRLTLRVHLPRMIQVGV</sequence>